<proteinExistence type="predicted"/>
<dbReference type="Proteomes" id="UP000593579">
    <property type="component" value="Unassembled WGS sequence"/>
</dbReference>
<comment type="caution">
    <text evidence="1">The sequence shown here is derived from an EMBL/GenBank/DDBJ whole genome shotgun (WGS) entry which is preliminary data.</text>
</comment>
<dbReference type="OrthoDB" id="10634417at2759"/>
<evidence type="ECO:0000313" key="1">
    <source>
        <dbReference type="EMBL" id="MBA0749546.1"/>
    </source>
</evidence>
<sequence>GRDLPPRGRTRIVNGKEFNGCSEWEFDVIKFEIQVAGKNLFLISFDSEEDLEMTLEGRPGLFRRKLIIFDRLYTEGAPVKDDVVGRDDAGNPVEKSPTLDQQGVECMDLEGGASDLVALDNVNTQFEPISPIEENSKRPKKASWKQIAKGDQRLLEGKSAGNNENIMLEYSWIGESTGSKEASACAEGVYSLD</sequence>
<dbReference type="EMBL" id="JABEZY010000011">
    <property type="protein sequence ID" value="MBA0749546.1"/>
    <property type="molecule type" value="Genomic_DNA"/>
</dbReference>
<gene>
    <name evidence="1" type="ORF">Gogos_003462</name>
</gene>
<accession>A0A7J9CM96</accession>
<dbReference type="AlphaFoldDB" id="A0A7J9CM96"/>
<feature type="non-terminal residue" evidence="1">
    <location>
        <position position="1"/>
    </location>
</feature>
<evidence type="ECO:0000313" key="2">
    <source>
        <dbReference type="Proteomes" id="UP000593579"/>
    </source>
</evidence>
<evidence type="ECO:0008006" key="3">
    <source>
        <dbReference type="Google" id="ProtNLM"/>
    </source>
</evidence>
<name>A0A7J9CM96_GOSGO</name>
<feature type="non-terminal residue" evidence="1">
    <location>
        <position position="193"/>
    </location>
</feature>
<reference evidence="1 2" key="1">
    <citation type="journal article" date="2019" name="Genome Biol. Evol.">
        <title>Insights into the evolution of the New World diploid cottons (Gossypium, subgenus Houzingenia) based on genome sequencing.</title>
        <authorList>
            <person name="Grover C.E."/>
            <person name="Arick M.A. 2nd"/>
            <person name="Thrash A."/>
            <person name="Conover J.L."/>
            <person name="Sanders W.S."/>
            <person name="Peterson D.G."/>
            <person name="Frelichowski J.E."/>
            <person name="Scheffler J.A."/>
            <person name="Scheffler B.E."/>
            <person name="Wendel J.F."/>
        </authorList>
    </citation>
    <scope>NUCLEOTIDE SEQUENCE [LARGE SCALE GENOMIC DNA]</scope>
    <source>
        <strain evidence="1">5</strain>
        <tissue evidence="1">Leaf</tissue>
    </source>
</reference>
<organism evidence="1 2">
    <name type="scientific">Gossypium gossypioides</name>
    <name type="common">Mexican cotton</name>
    <name type="synonym">Selera gossypioides</name>
    <dbReference type="NCBI Taxonomy" id="34282"/>
    <lineage>
        <taxon>Eukaryota</taxon>
        <taxon>Viridiplantae</taxon>
        <taxon>Streptophyta</taxon>
        <taxon>Embryophyta</taxon>
        <taxon>Tracheophyta</taxon>
        <taxon>Spermatophyta</taxon>
        <taxon>Magnoliopsida</taxon>
        <taxon>eudicotyledons</taxon>
        <taxon>Gunneridae</taxon>
        <taxon>Pentapetalae</taxon>
        <taxon>rosids</taxon>
        <taxon>malvids</taxon>
        <taxon>Malvales</taxon>
        <taxon>Malvaceae</taxon>
        <taxon>Malvoideae</taxon>
        <taxon>Gossypium</taxon>
    </lineage>
</organism>
<protein>
    <recommendedName>
        <fullName evidence="3">DUF4283 domain-containing protein</fullName>
    </recommendedName>
</protein>
<keyword evidence="2" id="KW-1185">Reference proteome</keyword>